<organism evidence="6 7">
    <name type="scientific">Coccomyxa subellipsoidea (strain C-169)</name>
    <name type="common">Green microalga</name>
    <dbReference type="NCBI Taxonomy" id="574566"/>
    <lineage>
        <taxon>Eukaryota</taxon>
        <taxon>Viridiplantae</taxon>
        <taxon>Chlorophyta</taxon>
        <taxon>core chlorophytes</taxon>
        <taxon>Trebouxiophyceae</taxon>
        <taxon>Trebouxiophyceae incertae sedis</taxon>
        <taxon>Coccomyxaceae</taxon>
        <taxon>Coccomyxa</taxon>
        <taxon>Coccomyxa subellipsoidea</taxon>
    </lineage>
</organism>
<reference evidence="6 7" key="1">
    <citation type="journal article" date="2012" name="Genome Biol.">
        <title>The genome of the polar eukaryotic microalga coccomyxa subellipsoidea reveals traits of cold adaptation.</title>
        <authorList>
            <person name="Blanc G."/>
            <person name="Agarkova I."/>
            <person name="Grimwood J."/>
            <person name="Kuo A."/>
            <person name="Brueggeman A."/>
            <person name="Dunigan D."/>
            <person name="Gurnon J."/>
            <person name="Ladunga I."/>
            <person name="Lindquist E."/>
            <person name="Lucas S."/>
            <person name="Pangilinan J."/>
            <person name="Proschold T."/>
            <person name="Salamov A."/>
            <person name="Schmutz J."/>
            <person name="Weeks D."/>
            <person name="Yamada T."/>
            <person name="Claverie J.M."/>
            <person name="Grigoriev I."/>
            <person name="Van Etten J."/>
            <person name="Lomsadze A."/>
            <person name="Borodovsky M."/>
        </authorList>
    </citation>
    <scope>NUCLEOTIDE SEQUENCE [LARGE SCALE GENOMIC DNA]</scope>
    <source>
        <strain evidence="6 7">C-169</strain>
    </source>
</reference>
<dbReference type="Proteomes" id="UP000007264">
    <property type="component" value="Unassembled WGS sequence"/>
</dbReference>
<dbReference type="PANTHER" id="PTHR45339">
    <property type="entry name" value="HYBRID SIGNAL TRANSDUCTION HISTIDINE KINASE J"/>
    <property type="match status" value="1"/>
</dbReference>
<dbReference type="OrthoDB" id="21225at2759"/>
<dbReference type="STRING" id="574566.I0Z5F1"/>
<dbReference type="PROSITE" id="PS50110">
    <property type="entry name" value="RESPONSE_REGULATORY"/>
    <property type="match status" value="1"/>
</dbReference>
<dbReference type="SMART" id="SM00448">
    <property type="entry name" value="REC"/>
    <property type="match status" value="1"/>
</dbReference>
<keyword evidence="1 3" id="KW-0597">Phosphoprotein</keyword>
<sequence>MGAAADGGACTVSSRAHLLTSEKAACGGKQPPSENKRHVLVVDDLFLNRIVLGKLLASFGFVVTYSSDGQEAVETFQKRKESNEDGFFCVLMDVNMPTMDGLVATKHIRTIEAASTSQSSSSMGPTDSCSSVSSAEAASCQPTRRVPIVGVSACSSADQMKSKALDGLELNPATERPWAAVGMDLFMEKPVNRDKLRAMLALLESDAWQRDSNSAADSAQQQQQLPPGMSFGGSRRCNSVSSFSGGLDIKVSSRPGGEQVTKRSLGACMQHAAEEQSAKRGRVTSGSGAVEALAAAACVEEDPAVPAAGAS</sequence>
<dbReference type="InterPro" id="IPR001789">
    <property type="entry name" value="Sig_transdc_resp-reg_receiver"/>
</dbReference>
<dbReference type="GO" id="GO:0000160">
    <property type="term" value="P:phosphorelay signal transduction system"/>
    <property type="evidence" value="ECO:0007669"/>
    <property type="project" value="UniProtKB-KW"/>
</dbReference>
<dbReference type="CDD" id="cd17546">
    <property type="entry name" value="REC_hyHK_CKI1_RcsC-like"/>
    <property type="match status" value="1"/>
</dbReference>
<dbReference type="EMBL" id="AGSI01000003">
    <property type="protein sequence ID" value="EIE25870.1"/>
    <property type="molecule type" value="Genomic_DNA"/>
</dbReference>
<dbReference type="KEGG" id="csl:COCSUDRAFT_64878"/>
<keyword evidence="7" id="KW-1185">Reference proteome</keyword>
<feature type="domain" description="Response regulatory" evidence="5">
    <location>
        <begin position="38"/>
        <end position="204"/>
    </location>
</feature>
<evidence type="ECO:0000256" key="3">
    <source>
        <dbReference type="PROSITE-ProRule" id="PRU00169"/>
    </source>
</evidence>
<dbReference type="SUPFAM" id="SSF52172">
    <property type="entry name" value="CheY-like"/>
    <property type="match status" value="1"/>
</dbReference>
<feature type="compositionally biased region" description="Low complexity" evidence="4">
    <location>
        <begin position="212"/>
        <end position="224"/>
    </location>
</feature>
<gene>
    <name evidence="6" type="ORF">COCSUDRAFT_64878</name>
</gene>
<evidence type="ECO:0000256" key="2">
    <source>
        <dbReference type="ARBA" id="ARBA00023012"/>
    </source>
</evidence>
<dbReference type="Pfam" id="PF00072">
    <property type="entry name" value="Response_reg"/>
    <property type="match status" value="1"/>
</dbReference>
<dbReference type="RefSeq" id="XP_005650414.1">
    <property type="nucleotide sequence ID" value="XM_005650357.1"/>
</dbReference>
<keyword evidence="2" id="KW-0902">Two-component regulatory system</keyword>
<feature type="region of interest" description="Disordered" evidence="4">
    <location>
        <begin position="212"/>
        <end position="233"/>
    </location>
</feature>
<evidence type="ECO:0000313" key="6">
    <source>
        <dbReference type="EMBL" id="EIE25870.1"/>
    </source>
</evidence>
<protein>
    <recommendedName>
        <fullName evidence="5">Response regulatory domain-containing protein</fullName>
    </recommendedName>
</protein>
<accession>I0Z5F1</accession>
<dbReference type="eggNOG" id="KOG0519">
    <property type="taxonomic scope" value="Eukaryota"/>
</dbReference>
<dbReference type="InterPro" id="IPR011006">
    <property type="entry name" value="CheY-like_superfamily"/>
</dbReference>
<dbReference type="AlphaFoldDB" id="I0Z5F1"/>
<comment type="caution">
    <text evidence="6">The sequence shown here is derived from an EMBL/GenBank/DDBJ whole genome shotgun (WGS) entry which is preliminary data.</text>
</comment>
<dbReference type="PANTHER" id="PTHR45339:SF1">
    <property type="entry name" value="HYBRID SIGNAL TRANSDUCTION HISTIDINE KINASE J"/>
    <property type="match status" value="1"/>
</dbReference>
<dbReference type="GeneID" id="17043874"/>
<proteinExistence type="predicted"/>
<evidence type="ECO:0000256" key="4">
    <source>
        <dbReference type="SAM" id="MobiDB-lite"/>
    </source>
</evidence>
<evidence type="ECO:0000259" key="5">
    <source>
        <dbReference type="PROSITE" id="PS50110"/>
    </source>
</evidence>
<feature type="modified residue" description="4-aspartylphosphate" evidence="3">
    <location>
        <position position="93"/>
    </location>
</feature>
<evidence type="ECO:0000256" key="1">
    <source>
        <dbReference type="ARBA" id="ARBA00022553"/>
    </source>
</evidence>
<name>I0Z5F1_COCSC</name>
<evidence type="ECO:0000313" key="7">
    <source>
        <dbReference type="Proteomes" id="UP000007264"/>
    </source>
</evidence>
<dbReference type="Gene3D" id="3.40.50.2300">
    <property type="match status" value="1"/>
</dbReference>